<reference evidence="3" key="1">
    <citation type="journal article" date="2019" name="bioRxiv">
        <title>The Genome of the Zebra Mussel, Dreissena polymorpha: A Resource for Invasive Species Research.</title>
        <authorList>
            <person name="McCartney M.A."/>
            <person name="Auch B."/>
            <person name="Kono T."/>
            <person name="Mallez S."/>
            <person name="Zhang Y."/>
            <person name="Obille A."/>
            <person name="Becker A."/>
            <person name="Abrahante J.E."/>
            <person name="Garbe J."/>
            <person name="Badalamenti J.P."/>
            <person name="Herman A."/>
            <person name="Mangelson H."/>
            <person name="Liachko I."/>
            <person name="Sullivan S."/>
            <person name="Sone E.D."/>
            <person name="Koren S."/>
            <person name="Silverstein K.A.T."/>
            <person name="Beckman K.B."/>
            <person name="Gohl D.M."/>
        </authorList>
    </citation>
    <scope>NUCLEOTIDE SEQUENCE</scope>
    <source>
        <strain evidence="3">Duluth1</strain>
        <tissue evidence="3">Whole animal</tissue>
    </source>
</reference>
<keyword evidence="1" id="KW-0175">Coiled coil</keyword>
<feature type="region of interest" description="Disordered" evidence="2">
    <location>
        <begin position="1"/>
        <end position="24"/>
    </location>
</feature>
<accession>A0A9D4HQL8</accession>
<dbReference type="EMBL" id="JAIWYP010000012">
    <property type="protein sequence ID" value="KAH3727854.1"/>
    <property type="molecule type" value="Genomic_DNA"/>
</dbReference>
<dbReference type="Proteomes" id="UP000828390">
    <property type="component" value="Unassembled WGS sequence"/>
</dbReference>
<evidence type="ECO:0000256" key="2">
    <source>
        <dbReference type="SAM" id="MobiDB-lite"/>
    </source>
</evidence>
<feature type="compositionally biased region" description="Low complexity" evidence="2">
    <location>
        <begin position="1"/>
        <end position="12"/>
    </location>
</feature>
<organism evidence="3 4">
    <name type="scientific">Dreissena polymorpha</name>
    <name type="common">Zebra mussel</name>
    <name type="synonym">Mytilus polymorpha</name>
    <dbReference type="NCBI Taxonomy" id="45954"/>
    <lineage>
        <taxon>Eukaryota</taxon>
        <taxon>Metazoa</taxon>
        <taxon>Spiralia</taxon>
        <taxon>Lophotrochozoa</taxon>
        <taxon>Mollusca</taxon>
        <taxon>Bivalvia</taxon>
        <taxon>Autobranchia</taxon>
        <taxon>Heteroconchia</taxon>
        <taxon>Euheterodonta</taxon>
        <taxon>Imparidentia</taxon>
        <taxon>Neoheterodontei</taxon>
        <taxon>Myida</taxon>
        <taxon>Dreissenoidea</taxon>
        <taxon>Dreissenidae</taxon>
        <taxon>Dreissena</taxon>
    </lineage>
</organism>
<protein>
    <submittedName>
        <fullName evidence="3">Uncharacterized protein</fullName>
    </submittedName>
</protein>
<sequence length="192" mass="21275">MASNTSAPTTPATHDKSSGPDPYFPPHLQFIAGQLTPTQSCQYPYPSPATPHSGGTAYSPVGPQLNQVPPPHIEVNMIHSILVSLHPIEEGQRNIKLNKLDKIETDVQTISCKVTQVEAKVITLETKLTNTETKLSELERSRTFDSGVFEHVRATQQDLLYIIKKLKSENSQLSENLTDLQARSLRGNLLFF</sequence>
<evidence type="ECO:0000256" key="1">
    <source>
        <dbReference type="SAM" id="Coils"/>
    </source>
</evidence>
<proteinExistence type="predicted"/>
<name>A0A9D4HQL8_DREPO</name>
<dbReference type="AlphaFoldDB" id="A0A9D4HQL8"/>
<gene>
    <name evidence="3" type="ORF">DPMN_053799</name>
</gene>
<feature type="coiled-coil region" evidence="1">
    <location>
        <begin position="121"/>
        <end position="183"/>
    </location>
</feature>
<reference evidence="3" key="2">
    <citation type="submission" date="2020-11" db="EMBL/GenBank/DDBJ databases">
        <authorList>
            <person name="McCartney M.A."/>
            <person name="Auch B."/>
            <person name="Kono T."/>
            <person name="Mallez S."/>
            <person name="Becker A."/>
            <person name="Gohl D.M."/>
            <person name="Silverstein K.A.T."/>
            <person name="Koren S."/>
            <person name="Bechman K.B."/>
            <person name="Herman A."/>
            <person name="Abrahante J.E."/>
            <person name="Garbe J."/>
        </authorList>
    </citation>
    <scope>NUCLEOTIDE SEQUENCE</scope>
    <source>
        <strain evidence="3">Duluth1</strain>
        <tissue evidence="3">Whole animal</tissue>
    </source>
</reference>
<evidence type="ECO:0000313" key="4">
    <source>
        <dbReference type="Proteomes" id="UP000828390"/>
    </source>
</evidence>
<evidence type="ECO:0000313" key="3">
    <source>
        <dbReference type="EMBL" id="KAH3727854.1"/>
    </source>
</evidence>
<keyword evidence="4" id="KW-1185">Reference proteome</keyword>
<comment type="caution">
    <text evidence="3">The sequence shown here is derived from an EMBL/GenBank/DDBJ whole genome shotgun (WGS) entry which is preliminary data.</text>
</comment>